<dbReference type="HAMAP" id="MF_00644">
    <property type="entry name" value="PSII_PsbZ"/>
    <property type="match status" value="1"/>
</dbReference>
<comment type="similarity">
    <text evidence="2 10 11">Belongs to the PsbZ family.</text>
</comment>
<evidence type="ECO:0000256" key="7">
    <source>
        <dbReference type="ARBA" id="ARBA00023078"/>
    </source>
</evidence>
<evidence type="ECO:0000256" key="11">
    <source>
        <dbReference type="RuleBase" id="RU003472"/>
    </source>
</evidence>
<evidence type="ECO:0000256" key="10">
    <source>
        <dbReference type="HAMAP-Rule" id="MF_00644"/>
    </source>
</evidence>
<reference evidence="13 14" key="1">
    <citation type="submission" date="2016-04" db="EMBL/GenBank/DDBJ databases">
        <authorList>
            <person name="Evans L.H."/>
            <person name="Alamgir A."/>
            <person name="Owens N."/>
            <person name="Weber N.D."/>
            <person name="Virtaneva K."/>
            <person name="Barbian K."/>
            <person name="Babar A."/>
            <person name="Rosenke K."/>
        </authorList>
    </citation>
    <scope>NUCLEOTIDE SEQUENCE [LARGE SCALE GENOMIC DNA]</scope>
    <source>
        <strain evidence="13">NIES-2108</strain>
    </source>
</reference>
<dbReference type="InterPro" id="IPR002644">
    <property type="entry name" value="PSII_PsbZ"/>
</dbReference>
<proteinExistence type="inferred from homology"/>
<dbReference type="SUPFAM" id="SSF161055">
    <property type="entry name" value="PsbZ-like"/>
    <property type="match status" value="1"/>
</dbReference>
<gene>
    <name evidence="10" type="primary">psbZ</name>
    <name evidence="13" type="ORF">A6769_31175</name>
</gene>
<evidence type="ECO:0000256" key="2">
    <source>
        <dbReference type="ARBA" id="ARBA00008367"/>
    </source>
</evidence>
<keyword evidence="4 10" id="KW-0602">Photosynthesis</keyword>
<keyword evidence="7 10" id="KW-0793">Thylakoid</keyword>
<sequence length="62" mass="6781">MTIIFQFALIGLVLLSFVLVVGVPVAYATPQNWGESKKLLWVGSGVWIGLVFLVGLLNFFVV</sequence>
<dbReference type="GO" id="GO:0031676">
    <property type="term" value="C:plasma membrane-derived thylakoid membrane"/>
    <property type="evidence" value="ECO:0007669"/>
    <property type="project" value="UniProtKB-SubCell"/>
</dbReference>
<evidence type="ECO:0000256" key="12">
    <source>
        <dbReference type="SAM" id="Phobius"/>
    </source>
</evidence>
<dbReference type="Gene3D" id="1.10.287.740">
    <property type="entry name" value="Photosystem II PsbZ, reaction centre"/>
    <property type="match status" value="1"/>
</dbReference>
<comment type="function">
    <text evidence="11">Controls the interaction of photosystem II (PSII) cores with the light-harvesting antenna, regulates electron flow through the 2 photosystem reaction centers. PSII is a light-driven water plastoquinone oxidoreductase, using light energy to abstract electrons from H(2)O, generating a proton gradient subsequently used for ATP formation.</text>
</comment>
<evidence type="ECO:0000256" key="1">
    <source>
        <dbReference type="ARBA" id="ARBA00004141"/>
    </source>
</evidence>
<name>A0A367R5K4_NOSPU</name>
<keyword evidence="9 10" id="KW-0604">Photosystem II</keyword>
<dbReference type="GO" id="GO:0009539">
    <property type="term" value="C:photosystem II reaction center"/>
    <property type="evidence" value="ECO:0007669"/>
    <property type="project" value="InterPro"/>
</dbReference>
<comment type="subunit">
    <text evidence="10">PSII is composed of 1 copy each of membrane proteins PsbA, PsbB, PsbC, PsbD, PsbE, PsbF, PsbH, PsbI, PsbJ, PsbK, PsbL, PsbM, PsbT, PsbX, PsbY, PsbZ, Psb30/Ycf12, peripheral proteins PsbO, CyanoQ (PsbQ), PsbU, PsbV and a large number of cofactors. It forms dimeric complexes.</text>
</comment>
<dbReference type="AlphaFoldDB" id="A0A367R5K4"/>
<evidence type="ECO:0000256" key="9">
    <source>
        <dbReference type="ARBA" id="ARBA00023276"/>
    </source>
</evidence>
<keyword evidence="5 10" id="KW-0812">Transmembrane</keyword>
<dbReference type="PANTHER" id="PTHR34971:SF2">
    <property type="entry name" value="PHOTOSYSTEM II REACTION CENTER PROTEIN Z"/>
    <property type="match status" value="1"/>
</dbReference>
<keyword evidence="6 10" id="KW-1133">Transmembrane helix</keyword>
<evidence type="ECO:0000256" key="4">
    <source>
        <dbReference type="ARBA" id="ARBA00022531"/>
    </source>
</evidence>
<evidence type="ECO:0000256" key="5">
    <source>
        <dbReference type="ARBA" id="ARBA00022692"/>
    </source>
</evidence>
<dbReference type="PANTHER" id="PTHR34971">
    <property type="entry name" value="PHOTOSYSTEM II REACTION CENTER PROTEIN Z"/>
    <property type="match status" value="1"/>
</dbReference>
<dbReference type="Pfam" id="PF01737">
    <property type="entry name" value="Ycf9"/>
    <property type="match status" value="1"/>
</dbReference>
<comment type="function">
    <text evidence="10">May control the interaction of photosystem II (PSII) cores with the light-harvesting antenna, regulates electron flow through the 2 photosystem reaction centers. PSII is a light-driven water plastoquinone oxidoreductase, using light energy to abstract electrons from H(2)O, generating a proton gradient subsequently used for ATP formation.</text>
</comment>
<keyword evidence="8 10" id="KW-0472">Membrane</keyword>
<evidence type="ECO:0000256" key="3">
    <source>
        <dbReference type="ARBA" id="ARBA00022469"/>
    </source>
</evidence>
<accession>A0A367R5K4</accession>
<organism evidence="13 14">
    <name type="scientific">Nostoc punctiforme NIES-2108</name>
    <dbReference type="NCBI Taxonomy" id="1356359"/>
    <lineage>
        <taxon>Bacteria</taxon>
        <taxon>Bacillati</taxon>
        <taxon>Cyanobacteriota</taxon>
        <taxon>Cyanophyceae</taxon>
        <taxon>Nostocales</taxon>
        <taxon>Nostocaceae</taxon>
        <taxon>Nostoc</taxon>
    </lineage>
</organism>
<feature type="transmembrane region" description="Helical" evidence="12">
    <location>
        <begin position="39"/>
        <end position="61"/>
    </location>
</feature>
<dbReference type="GO" id="GO:0015979">
    <property type="term" value="P:photosynthesis"/>
    <property type="evidence" value="ECO:0007669"/>
    <property type="project" value="UniProtKB-UniRule"/>
</dbReference>
<evidence type="ECO:0000313" key="13">
    <source>
        <dbReference type="EMBL" id="RCJ31399.1"/>
    </source>
</evidence>
<keyword evidence="3 10" id="KW-0674">Reaction center</keyword>
<dbReference type="EMBL" id="LXQE01000176">
    <property type="protein sequence ID" value="RCJ31399.1"/>
    <property type="molecule type" value="Genomic_DNA"/>
</dbReference>
<comment type="caution">
    <text evidence="13">The sequence shown here is derived from an EMBL/GenBank/DDBJ whole genome shotgun (WGS) entry which is preliminary data.</text>
</comment>
<comment type="subcellular location">
    <subcellularLocation>
        <location evidence="10">Cellular thylakoid membrane</location>
        <topology evidence="10">Multi-pass membrane protein</topology>
    </subcellularLocation>
    <subcellularLocation>
        <location evidence="1">Membrane</location>
        <topology evidence="1">Multi-pass membrane protein</topology>
    </subcellularLocation>
</comment>
<evidence type="ECO:0000256" key="6">
    <source>
        <dbReference type="ARBA" id="ARBA00022989"/>
    </source>
</evidence>
<dbReference type="NCBIfam" id="TIGR03043">
    <property type="entry name" value="PS_II_psbZ"/>
    <property type="match status" value="1"/>
</dbReference>
<evidence type="ECO:0000256" key="8">
    <source>
        <dbReference type="ARBA" id="ARBA00023136"/>
    </source>
</evidence>
<dbReference type="Proteomes" id="UP000252085">
    <property type="component" value="Unassembled WGS sequence"/>
</dbReference>
<dbReference type="GO" id="GO:0042549">
    <property type="term" value="P:photosystem II stabilization"/>
    <property type="evidence" value="ECO:0007669"/>
    <property type="project" value="InterPro"/>
</dbReference>
<dbReference type="InterPro" id="IPR036512">
    <property type="entry name" value="PSII_PsbZ_sf"/>
</dbReference>
<feature type="transmembrane region" description="Helical" evidence="12">
    <location>
        <begin position="7"/>
        <end position="27"/>
    </location>
</feature>
<protein>
    <recommendedName>
        <fullName evidence="10 11">Photosystem II reaction center protein Z</fullName>
        <shortName evidence="10">PSII-Z</shortName>
    </recommendedName>
</protein>
<evidence type="ECO:0000313" key="14">
    <source>
        <dbReference type="Proteomes" id="UP000252085"/>
    </source>
</evidence>